<comment type="caution">
    <text evidence="2">The sequence shown here is derived from an EMBL/GenBank/DDBJ whole genome shotgun (WGS) entry which is preliminary data.</text>
</comment>
<accession>A0A4Q0P8T4</accession>
<evidence type="ECO:0000259" key="1">
    <source>
        <dbReference type="Pfam" id="PF00149"/>
    </source>
</evidence>
<dbReference type="GO" id="GO:0110154">
    <property type="term" value="P:RNA decapping"/>
    <property type="evidence" value="ECO:0007669"/>
    <property type="project" value="TreeGrafter"/>
</dbReference>
<feature type="domain" description="Calcineurin-like phosphoesterase" evidence="1">
    <location>
        <begin position="3"/>
        <end position="189"/>
    </location>
</feature>
<dbReference type="InterPro" id="IPR050126">
    <property type="entry name" value="Ap4A_hydrolase"/>
</dbReference>
<dbReference type="RefSeq" id="WP_128758079.1">
    <property type="nucleotide sequence ID" value="NZ_QOVM01000004.1"/>
</dbReference>
<dbReference type="InterPro" id="IPR004843">
    <property type="entry name" value="Calcineurin-like_PHP"/>
</dbReference>
<protein>
    <submittedName>
        <fullName evidence="2">Serine/threonine protein phosphatase 1</fullName>
    </submittedName>
</protein>
<organism evidence="2 3">
    <name type="scientific">Leeuwenhoekiella aequorea</name>
    <dbReference type="NCBI Taxonomy" id="283736"/>
    <lineage>
        <taxon>Bacteria</taxon>
        <taxon>Pseudomonadati</taxon>
        <taxon>Bacteroidota</taxon>
        <taxon>Flavobacteriia</taxon>
        <taxon>Flavobacteriales</taxon>
        <taxon>Flavobacteriaceae</taxon>
        <taxon>Leeuwenhoekiella</taxon>
    </lineage>
</organism>
<dbReference type="SUPFAM" id="SSF56300">
    <property type="entry name" value="Metallo-dependent phosphatases"/>
    <property type="match status" value="1"/>
</dbReference>
<dbReference type="GO" id="GO:0005737">
    <property type="term" value="C:cytoplasm"/>
    <property type="evidence" value="ECO:0007669"/>
    <property type="project" value="TreeGrafter"/>
</dbReference>
<dbReference type="GO" id="GO:0016791">
    <property type="term" value="F:phosphatase activity"/>
    <property type="evidence" value="ECO:0007669"/>
    <property type="project" value="TreeGrafter"/>
</dbReference>
<dbReference type="OrthoDB" id="9808081at2"/>
<dbReference type="PANTHER" id="PTHR42850">
    <property type="entry name" value="METALLOPHOSPHOESTERASE"/>
    <property type="match status" value="1"/>
</dbReference>
<reference evidence="2 3" key="1">
    <citation type="submission" date="2018-07" db="EMBL/GenBank/DDBJ databases">
        <title>Leeuwenhoekiella genomics.</title>
        <authorList>
            <person name="Tahon G."/>
            <person name="Willems A."/>
        </authorList>
    </citation>
    <scope>NUCLEOTIDE SEQUENCE [LARGE SCALE GENOMIC DNA]</scope>
    <source>
        <strain evidence="2 3">LMG 22550</strain>
    </source>
</reference>
<evidence type="ECO:0000313" key="3">
    <source>
        <dbReference type="Proteomes" id="UP000289238"/>
    </source>
</evidence>
<dbReference type="Proteomes" id="UP000289238">
    <property type="component" value="Unassembled WGS sequence"/>
</dbReference>
<sequence>MVRTLAIGDIHGGLKGLRQALQKAMVSKDDLLVFLGDYVDGWSESAQTVEFLINLSKEHNCIFIRGNHDELVYDWLRTNELNDLWLNHGGRGTITSYESIDDQQKTAHLEFFKNLKDYYIDDQNRMFVHAGFQNHNGPEHEHHKTAFYWDRTFWEMAVALDKRLSTEDPAYPKRLQHHKEIYIGHTPVTRINEVNPTKMANVWNVDTGAAFKGCLSIIDVDTKQFWQSDPLYKLYPEEQGRN</sequence>
<dbReference type="GO" id="GO:0008803">
    <property type="term" value="F:bis(5'-nucleosyl)-tetraphosphatase (symmetrical) activity"/>
    <property type="evidence" value="ECO:0007669"/>
    <property type="project" value="TreeGrafter"/>
</dbReference>
<dbReference type="Pfam" id="PF00149">
    <property type="entry name" value="Metallophos"/>
    <property type="match status" value="1"/>
</dbReference>
<proteinExistence type="predicted"/>
<evidence type="ECO:0000313" key="2">
    <source>
        <dbReference type="EMBL" id="RXG22189.1"/>
    </source>
</evidence>
<dbReference type="EMBL" id="QOVM01000004">
    <property type="protein sequence ID" value="RXG22189.1"/>
    <property type="molecule type" value="Genomic_DNA"/>
</dbReference>
<name>A0A4Q0P8T4_9FLAO</name>
<keyword evidence="3" id="KW-1185">Reference proteome</keyword>
<dbReference type="PANTHER" id="PTHR42850:SF4">
    <property type="entry name" value="ZINC-DEPENDENT ENDOPOLYPHOSPHATASE"/>
    <property type="match status" value="1"/>
</dbReference>
<dbReference type="AlphaFoldDB" id="A0A4Q0P8T4"/>
<dbReference type="InterPro" id="IPR029052">
    <property type="entry name" value="Metallo-depent_PP-like"/>
</dbReference>
<dbReference type="Gene3D" id="3.60.21.10">
    <property type="match status" value="1"/>
</dbReference>
<gene>
    <name evidence="2" type="ORF">DSM00_2254</name>
</gene>